<feature type="transmembrane region" description="Helical" evidence="6">
    <location>
        <begin position="127"/>
        <end position="146"/>
    </location>
</feature>
<evidence type="ECO:0000256" key="5">
    <source>
        <dbReference type="ARBA" id="ARBA00023136"/>
    </source>
</evidence>
<organism evidence="7">
    <name type="scientific">uncultured Aureispira sp</name>
    <dbReference type="NCBI Taxonomy" id="1331704"/>
    <lineage>
        <taxon>Bacteria</taxon>
        <taxon>Pseudomonadati</taxon>
        <taxon>Bacteroidota</taxon>
        <taxon>Saprospiria</taxon>
        <taxon>Saprospirales</taxon>
        <taxon>Saprospiraceae</taxon>
        <taxon>Aureispira</taxon>
        <taxon>environmental samples</taxon>
    </lineage>
</organism>
<evidence type="ECO:0000256" key="6">
    <source>
        <dbReference type="SAM" id="Phobius"/>
    </source>
</evidence>
<evidence type="ECO:0000256" key="2">
    <source>
        <dbReference type="ARBA" id="ARBA00022475"/>
    </source>
</evidence>
<protein>
    <submittedName>
        <fullName evidence="7">Arginine/ornithine antiporter ArcD</fullName>
    </submittedName>
</protein>
<feature type="transmembrane region" description="Helical" evidence="6">
    <location>
        <begin position="456"/>
        <end position="478"/>
    </location>
</feature>
<comment type="subcellular location">
    <subcellularLocation>
        <location evidence="1">Cell membrane</location>
        <topology evidence="1">Multi-pass membrane protein</topology>
    </subcellularLocation>
</comment>
<feature type="transmembrane region" description="Helical" evidence="6">
    <location>
        <begin position="490"/>
        <end position="512"/>
    </location>
</feature>
<dbReference type="AlphaFoldDB" id="A0A6S6U1N2"/>
<name>A0A6S6U1N2_9BACT</name>
<keyword evidence="3 6" id="KW-0812">Transmembrane</keyword>
<keyword evidence="4 6" id="KW-1133">Transmembrane helix</keyword>
<feature type="transmembrane region" description="Helical" evidence="6">
    <location>
        <begin position="247"/>
        <end position="266"/>
    </location>
</feature>
<feature type="transmembrane region" description="Helical" evidence="6">
    <location>
        <begin position="330"/>
        <end position="350"/>
    </location>
</feature>
<feature type="transmembrane region" description="Helical" evidence="6">
    <location>
        <begin position="207"/>
        <end position="227"/>
    </location>
</feature>
<evidence type="ECO:0000256" key="1">
    <source>
        <dbReference type="ARBA" id="ARBA00004651"/>
    </source>
</evidence>
<sequence>MNQPLDELAKKSSFSFPTAHTVLLIIAAIVALSTWLIPAGKYDKLEYKAGTKNTPALFIHHAQDGDLELPGTQATLDRLGMKIDVQKFENGDIWKAVGIPGTYHQVEANPQGVTEFVQSPLKGIKDAIEVILFVLIIGGFIGIVNHTGAFDAGVARLASRLKGRETWLIIIISSLIAIGGTTFGLAEETIAFYPILVPVFLAARYDAMVALATIYIGSCMGTMASTVNPFSAIIASNSAGISWTSGLYGRLLMLVLGMGICLWYIIRYAEKVRKDPSQSLIFDQKEAIEAQFMNTNLDKEHQFTLSIQLVLILFLLSFLVMIVGVSQWSWWFMEMTTTFFIGAILIGIVARIKEKEFVQEFVNGANDLLNVALIIGIARGVTFLMDEGLISDTLLYYASSAVEGMPKALFANVMLFIYAGLSFFIPSSSGMAVLSMPVMAPLADVVGAPREIVVDAYQYGMGLMAFITPTGLILASLTMVNVTYDKWLKFVTPLLLVLTVFSMIYLTISVYLF</sequence>
<evidence type="ECO:0000256" key="4">
    <source>
        <dbReference type="ARBA" id="ARBA00022989"/>
    </source>
</evidence>
<feature type="transmembrane region" description="Helical" evidence="6">
    <location>
        <begin position="303"/>
        <end position="324"/>
    </location>
</feature>
<dbReference type="InterPro" id="IPR051679">
    <property type="entry name" value="DASS-Related_Transporters"/>
</dbReference>
<feature type="transmembrane region" description="Helical" evidence="6">
    <location>
        <begin position="415"/>
        <end position="436"/>
    </location>
</feature>
<feature type="non-terminal residue" evidence="7">
    <location>
        <position position="513"/>
    </location>
</feature>
<feature type="transmembrane region" description="Helical" evidence="6">
    <location>
        <begin position="166"/>
        <end position="186"/>
    </location>
</feature>
<reference evidence="7" key="1">
    <citation type="submission" date="2020-01" db="EMBL/GenBank/DDBJ databases">
        <authorList>
            <person name="Meier V. D."/>
            <person name="Meier V D."/>
        </authorList>
    </citation>
    <scope>NUCLEOTIDE SEQUENCE</scope>
    <source>
        <strain evidence="7">HLG_WM_MAG_10</strain>
    </source>
</reference>
<dbReference type="InterPro" id="IPR018385">
    <property type="entry name" value="C4_dicarb_anaerob_car-like"/>
</dbReference>
<dbReference type="EMBL" id="CACVAQ010000296">
    <property type="protein sequence ID" value="CAA6821356.1"/>
    <property type="molecule type" value="Genomic_DNA"/>
</dbReference>
<dbReference type="GO" id="GO:0005886">
    <property type="term" value="C:plasma membrane"/>
    <property type="evidence" value="ECO:0007669"/>
    <property type="project" value="UniProtKB-SubCell"/>
</dbReference>
<gene>
    <name evidence="7" type="ORF">HELGO_WM45436</name>
</gene>
<keyword evidence="2" id="KW-1003">Cell membrane</keyword>
<proteinExistence type="predicted"/>
<evidence type="ECO:0000256" key="3">
    <source>
        <dbReference type="ARBA" id="ARBA00022692"/>
    </source>
</evidence>
<accession>A0A6S6U1N2</accession>
<feature type="transmembrane region" description="Helical" evidence="6">
    <location>
        <begin position="20"/>
        <end position="38"/>
    </location>
</feature>
<dbReference type="PANTHER" id="PTHR43652:SF6">
    <property type="entry name" value="ARGININE REPRESSOR"/>
    <property type="match status" value="1"/>
</dbReference>
<dbReference type="Pfam" id="PF03606">
    <property type="entry name" value="DcuC"/>
    <property type="match status" value="1"/>
</dbReference>
<evidence type="ECO:0000313" key="7">
    <source>
        <dbReference type="EMBL" id="CAA6821356.1"/>
    </source>
</evidence>
<keyword evidence="5 6" id="KW-0472">Membrane</keyword>
<dbReference type="PANTHER" id="PTHR43652">
    <property type="entry name" value="BASIC AMINO ACID ANTIPORTER YFCC-RELATED"/>
    <property type="match status" value="1"/>
</dbReference>